<dbReference type="CDD" id="cd03014">
    <property type="entry name" value="PRX_Atyp2cys"/>
    <property type="match status" value="1"/>
</dbReference>
<dbReference type="SUPFAM" id="SSF52833">
    <property type="entry name" value="Thioredoxin-like"/>
    <property type="match status" value="1"/>
</dbReference>
<dbReference type="PROSITE" id="PS51352">
    <property type="entry name" value="THIOREDOXIN_2"/>
    <property type="match status" value="1"/>
</dbReference>
<evidence type="ECO:0000256" key="1">
    <source>
        <dbReference type="ARBA" id="ARBA00023157"/>
    </source>
</evidence>
<accession>A0A533Q8M8</accession>
<comment type="caution">
    <text evidence="4">The sequence shown here is derived from an EMBL/GenBank/DDBJ whole genome shotgun (WGS) entry which is preliminary data.</text>
</comment>
<feature type="domain" description="Thioredoxin" evidence="3">
    <location>
        <begin position="25"/>
        <end position="174"/>
    </location>
</feature>
<dbReference type="NCBIfam" id="NF001808">
    <property type="entry name" value="PRK00522.1"/>
    <property type="match status" value="1"/>
</dbReference>
<evidence type="ECO:0000313" key="5">
    <source>
        <dbReference type="Proteomes" id="UP000319783"/>
    </source>
</evidence>
<protein>
    <submittedName>
        <fullName evidence="4">Thiol peroxidase, Tpx-type</fullName>
    </submittedName>
</protein>
<proteinExistence type="predicted"/>
<dbReference type="InterPro" id="IPR036249">
    <property type="entry name" value="Thioredoxin-like_sf"/>
</dbReference>
<dbReference type="Pfam" id="PF08534">
    <property type="entry name" value="Redoxin"/>
    <property type="match status" value="1"/>
</dbReference>
<dbReference type="AlphaFoldDB" id="A0A533Q8M8"/>
<dbReference type="GO" id="GO:0008379">
    <property type="term" value="F:thioredoxin peroxidase activity"/>
    <property type="evidence" value="ECO:0007669"/>
    <property type="project" value="InterPro"/>
</dbReference>
<dbReference type="InterPro" id="IPR013740">
    <property type="entry name" value="Redoxin"/>
</dbReference>
<evidence type="ECO:0000256" key="2">
    <source>
        <dbReference type="ARBA" id="ARBA00023284"/>
    </source>
</evidence>
<sequence length="174" mass="19742">MKFYRERKDIVTIRGNPVTLVGSELKPGDKAPDFTVLDGDLKEIRLRDFAGRIKVISVTASLDTPICYMQTRKFNQEAAQLSDTAVMLTITMDLPFAISLFCMTAGVDKIKTLSDHKYASFGNAYGVLIKELRLLAHSVFVIDEDDTVRYTEIIPELTHYYTYDKAFHHVKKLA</sequence>
<organism evidence="4 5">
    <name type="scientific">Candidatus Jettenia ecosi</name>
    <dbReference type="NCBI Taxonomy" id="2494326"/>
    <lineage>
        <taxon>Bacteria</taxon>
        <taxon>Pseudomonadati</taxon>
        <taxon>Planctomycetota</taxon>
        <taxon>Candidatus Brocadiia</taxon>
        <taxon>Candidatus Brocadiales</taxon>
        <taxon>Candidatus Brocadiaceae</taxon>
        <taxon>Candidatus Jettenia</taxon>
    </lineage>
</organism>
<keyword evidence="2" id="KW-0676">Redox-active center</keyword>
<keyword evidence="1" id="KW-1015">Disulfide bond</keyword>
<dbReference type="PANTHER" id="PTHR43110:SF1">
    <property type="entry name" value="THIOL PEROXIDASE"/>
    <property type="match status" value="1"/>
</dbReference>
<dbReference type="InterPro" id="IPR013766">
    <property type="entry name" value="Thioredoxin_domain"/>
</dbReference>
<dbReference type="InterPro" id="IPR050455">
    <property type="entry name" value="Tpx_Peroxidase_subfamily"/>
</dbReference>
<dbReference type="PANTHER" id="PTHR43110">
    <property type="entry name" value="THIOL PEROXIDASE"/>
    <property type="match status" value="1"/>
</dbReference>
<reference evidence="4 5" key="1">
    <citation type="submission" date="2019-04" db="EMBL/GenBank/DDBJ databases">
        <title>Genome of a novel bacterium Candidatus Jettenia ecosi reconstructed from metagenome of an anammox bioreactor.</title>
        <authorList>
            <person name="Mardanov A.V."/>
            <person name="Beletsky A.V."/>
            <person name="Ravin N.V."/>
            <person name="Botchkova E.A."/>
            <person name="Litti Y.V."/>
            <person name="Nozhevnikova A.N."/>
        </authorList>
    </citation>
    <scope>NUCLEOTIDE SEQUENCE [LARGE SCALE GENOMIC DNA]</scope>
    <source>
        <strain evidence="4">J2</strain>
    </source>
</reference>
<name>A0A533Q8M8_9BACT</name>
<gene>
    <name evidence="4" type="ORF">JETT_2684</name>
</gene>
<keyword evidence="4" id="KW-0560">Oxidoreductase</keyword>
<keyword evidence="4" id="KW-0575">Peroxidase</keyword>
<dbReference type="InterPro" id="IPR002065">
    <property type="entry name" value="TPX"/>
</dbReference>
<evidence type="ECO:0000259" key="3">
    <source>
        <dbReference type="PROSITE" id="PS51352"/>
    </source>
</evidence>
<evidence type="ECO:0000313" key="4">
    <source>
        <dbReference type="EMBL" id="TLD41038.1"/>
    </source>
</evidence>
<dbReference type="Proteomes" id="UP000319783">
    <property type="component" value="Unassembled WGS sequence"/>
</dbReference>
<dbReference type="EMBL" id="SULG01000065">
    <property type="protein sequence ID" value="TLD41038.1"/>
    <property type="molecule type" value="Genomic_DNA"/>
</dbReference>
<dbReference type="Gene3D" id="3.40.30.10">
    <property type="entry name" value="Glutaredoxin"/>
    <property type="match status" value="1"/>
</dbReference>